<dbReference type="Proteomes" id="UP000235145">
    <property type="component" value="Unassembled WGS sequence"/>
</dbReference>
<protein>
    <recommendedName>
        <fullName evidence="3">DC1 domain-containing protein</fullName>
    </recommendedName>
</protein>
<dbReference type="AlphaFoldDB" id="A0A9R1VM47"/>
<dbReference type="SUPFAM" id="SSF57889">
    <property type="entry name" value="Cysteine-rich domain"/>
    <property type="match status" value="1"/>
</dbReference>
<organism evidence="1 2">
    <name type="scientific">Lactuca sativa</name>
    <name type="common">Garden lettuce</name>
    <dbReference type="NCBI Taxonomy" id="4236"/>
    <lineage>
        <taxon>Eukaryota</taxon>
        <taxon>Viridiplantae</taxon>
        <taxon>Streptophyta</taxon>
        <taxon>Embryophyta</taxon>
        <taxon>Tracheophyta</taxon>
        <taxon>Spermatophyta</taxon>
        <taxon>Magnoliopsida</taxon>
        <taxon>eudicotyledons</taxon>
        <taxon>Gunneridae</taxon>
        <taxon>Pentapetalae</taxon>
        <taxon>asterids</taxon>
        <taxon>campanulids</taxon>
        <taxon>Asterales</taxon>
        <taxon>Asteraceae</taxon>
        <taxon>Cichorioideae</taxon>
        <taxon>Cichorieae</taxon>
        <taxon>Lactucinae</taxon>
        <taxon>Lactuca</taxon>
    </lineage>
</organism>
<evidence type="ECO:0000313" key="1">
    <source>
        <dbReference type="EMBL" id="KAJ0207588.1"/>
    </source>
</evidence>
<accession>A0A9R1VM47</accession>
<keyword evidence="2" id="KW-1185">Reference proteome</keyword>
<comment type="caution">
    <text evidence="1">The sequence shown here is derived from an EMBL/GenBank/DDBJ whole genome shotgun (WGS) entry which is preliminary data.</text>
</comment>
<reference evidence="1 2" key="1">
    <citation type="journal article" date="2017" name="Nat. Commun.">
        <title>Genome assembly with in vitro proximity ligation data and whole-genome triplication in lettuce.</title>
        <authorList>
            <person name="Reyes-Chin-Wo S."/>
            <person name="Wang Z."/>
            <person name="Yang X."/>
            <person name="Kozik A."/>
            <person name="Arikit S."/>
            <person name="Song C."/>
            <person name="Xia L."/>
            <person name="Froenicke L."/>
            <person name="Lavelle D.O."/>
            <person name="Truco M.J."/>
            <person name="Xia R."/>
            <person name="Zhu S."/>
            <person name="Xu C."/>
            <person name="Xu H."/>
            <person name="Xu X."/>
            <person name="Cox K."/>
            <person name="Korf I."/>
            <person name="Meyers B.C."/>
            <person name="Michelmore R.W."/>
        </authorList>
    </citation>
    <scope>NUCLEOTIDE SEQUENCE [LARGE SCALE GENOMIC DNA]</scope>
    <source>
        <strain evidence="2">cv. Salinas</strain>
        <tissue evidence="1">Seedlings</tissue>
    </source>
</reference>
<dbReference type="PANTHER" id="PTHR32410:SF161">
    <property type="entry name" value="DC1, ZINC FINGER, RING_FYVE_PHD-TYPE-RELATED"/>
    <property type="match status" value="1"/>
</dbReference>
<gene>
    <name evidence="1" type="ORF">LSAT_V11C500279480</name>
</gene>
<evidence type="ECO:0008006" key="3">
    <source>
        <dbReference type="Google" id="ProtNLM"/>
    </source>
</evidence>
<dbReference type="PANTHER" id="PTHR32410">
    <property type="entry name" value="CYSTEINE/HISTIDINE-RICH C1 DOMAIN FAMILY PROTEIN"/>
    <property type="match status" value="1"/>
</dbReference>
<name>A0A9R1VM47_LACSA</name>
<sequence>MDVVLEVPEHPHPLKLIDLHLQYEVEEEEEDQDDGDSITKEGFQGITCERCKEEIYMHHRYYYKCMAMGDSSSSHHFSFHKLCGELPERLEHPSHLLHTLCLKPFSYSYTDWKYLTFKKDYGYECDQCRFFIDVKYAMEVGKNVIHHPCHPHLLMCAICKPILCGCSACGKEHKGIFYQCTTCVNFNIHNECAFLLENLLI</sequence>
<proteinExistence type="predicted"/>
<dbReference type="InterPro" id="IPR053192">
    <property type="entry name" value="Vacuole_Formation_Reg"/>
</dbReference>
<dbReference type="InterPro" id="IPR046349">
    <property type="entry name" value="C1-like_sf"/>
</dbReference>
<evidence type="ECO:0000313" key="2">
    <source>
        <dbReference type="Proteomes" id="UP000235145"/>
    </source>
</evidence>
<dbReference type="EMBL" id="NBSK02000005">
    <property type="protein sequence ID" value="KAJ0207588.1"/>
    <property type="molecule type" value="Genomic_DNA"/>
</dbReference>